<dbReference type="KEGG" id="spir:CWM47_28590"/>
<protein>
    <recommendedName>
        <fullName evidence="1">Secretion system C-terminal sorting domain-containing protein</fullName>
    </recommendedName>
</protein>
<dbReference type="NCBIfam" id="NF041518">
    <property type="entry name" value="choice_anch_Q"/>
    <property type="match status" value="1"/>
</dbReference>
<dbReference type="Proteomes" id="UP000232883">
    <property type="component" value="Chromosome"/>
</dbReference>
<dbReference type="InterPro" id="IPR006626">
    <property type="entry name" value="PbH1"/>
</dbReference>
<gene>
    <name evidence="2" type="ORF">CWM47_28590</name>
</gene>
<dbReference type="InterPro" id="IPR059226">
    <property type="entry name" value="Choice_anch_Q_dom"/>
</dbReference>
<dbReference type="SMART" id="SM00710">
    <property type="entry name" value="PbH1"/>
    <property type="match status" value="7"/>
</dbReference>
<reference evidence="2 3" key="1">
    <citation type="submission" date="2017-11" db="EMBL/GenBank/DDBJ databases">
        <title>Taxonomic description and genome sequences of Spirosoma HA7 sp. nov., isolated from pollen microhabitat of Corylus avellana.</title>
        <authorList>
            <person name="Ambika Manirajan B."/>
            <person name="Suarez C."/>
            <person name="Ratering S."/>
            <person name="Geissler-Plaum R."/>
            <person name="Cardinale M."/>
            <person name="Sylvia S."/>
        </authorList>
    </citation>
    <scope>NUCLEOTIDE SEQUENCE [LARGE SCALE GENOMIC DNA]</scope>
    <source>
        <strain evidence="2 3">HA7</strain>
    </source>
</reference>
<keyword evidence="3" id="KW-1185">Reference proteome</keyword>
<dbReference type="SUPFAM" id="SSF51126">
    <property type="entry name" value="Pectin lyase-like"/>
    <property type="match status" value="1"/>
</dbReference>
<dbReference type="AlphaFoldDB" id="A0A2K8Z6D9"/>
<dbReference type="Gene3D" id="2.160.20.10">
    <property type="entry name" value="Single-stranded right-handed beta-helix, Pectin lyase-like"/>
    <property type="match status" value="1"/>
</dbReference>
<sequence length="580" mass="63708">MFTNMKYALFVITFILTHVTFAWGTKYYVNPVGSTFNDGLSASKPKKDFQSIANSTVAGDTVFFMNGNYSNSCAQCDVLEIKSSGKAGAYIVFMNYPGHHPKIKFNGWQGIAIVNGASYIKIIGFEIEGNSKNVTISEALTQPGTCNNLSNPSIDPRFNGNGIGVKTNNNQYSHHLVFSGNIVHECGGGGIGINQSDYITIEDNVVYNNCWYSIYGTSGISLYQSWNLDTFSGYKNIIRRNKCFNNINFIPVPSFGCVIQDGNGIIIDDSRNTQNQSNLGAYKGKTLIENNIVWYNGGSGIHTFLSENIDIINNTAYLNNQSPAINCGQILANSSNNINILNNILYAPTGKMINNSYNSKNIQYYNNLHYNGSIAILNNLSCINKDPLFIRAIKSLNANFHTYGSSSTIDAGTTLLYSQSDIELVKRPIGKLPDIGAYETATISLKSTSNTSTSKQVNHITDKSSAIDNEALYLSVEYPKLKNLEGFDLYNDEFASNISLSPNPAKSYVNVKFTLIKGQNANLSIFNLYGVPINIINVVGNGDTQSEIFIIEGLKEGKYFVVLANNKKIISKPLLISNSF</sequence>
<dbReference type="InterPro" id="IPR026444">
    <property type="entry name" value="Secre_tail"/>
</dbReference>
<dbReference type="InterPro" id="IPR012334">
    <property type="entry name" value="Pectin_lyas_fold"/>
</dbReference>
<proteinExistence type="predicted"/>
<feature type="domain" description="Secretion system C-terminal sorting" evidence="1">
    <location>
        <begin position="502"/>
        <end position="572"/>
    </location>
</feature>
<name>A0A2K8Z6D9_9BACT</name>
<dbReference type="NCBIfam" id="TIGR04183">
    <property type="entry name" value="Por_Secre_tail"/>
    <property type="match status" value="1"/>
</dbReference>
<evidence type="ECO:0000259" key="1">
    <source>
        <dbReference type="Pfam" id="PF18962"/>
    </source>
</evidence>
<evidence type="ECO:0000313" key="2">
    <source>
        <dbReference type="EMBL" id="AUD05456.1"/>
    </source>
</evidence>
<accession>A0A2K8Z6D9</accession>
<organism evidence="2 3">
    <name type="scientific">Spirosoma pollinicola</name>
    <dbReference type="NCBI Taxonomy" id="2057025"/>
    <lineage>
        <taxon>Bacteria</taxon>
        <taxon>Pseudomonadati</taxon>
        <taxon>Bacteroidota</taxon>
        <taxon>Cytophagia</taxon>
        <taxon>Cytophagales</taxon>
        <taxon>Cytophagaceae</taxon>
        <taxon>Spirosoma</taxon>
    </lineage>
</organism>
<dbReference type="InterPro" id="IPR011050">
    <property type="entry name" value="Pectin_lyase_fold/virulence"/>
</dbReference>
<evidence type="ECO:0000313" key="3">
    <source>
        <dbReference type="Proteomes" id="UP000232883"/>
    </source>
</evidence>
<dbReference type="Pfam" id="PF18962">
    <property type="entry name" value="Por_Secre_tail"/>
    <property type="match status" value="1"/>
</dbReference>
<dbReference type="EMBL" id="CP025096">
    <property type="protein sequence ID" value="AUD05456.1"/>
    <property type="molecule type" value="Genomic_DNA"/>
</dbReference>